<dbReference type="PANTHER" id="PTHR14647:SF62">
    <property type="entry name" value="GALACTOSE-3-O-SULFOTRANSFERASE 2"/>
    <property type="match status" value="1"/>
</dbReference>
<dbReference type="Pfam" id="PF06990">
    <property type="entry name" value="Gal-3-0_sulfotr"/>
    <property type="match status" value="1"/>
</dbReference>
<evidence type="ECO:0000256" key="4">
    <source>
        <dbReference type="ARBA" id="ARBA00022692"/>
    </source>
</evidence>
<dbReference type="Proteomes" id="UP000472271">
    <property type="component" value="Unassembled WGS sequence"/>
</dbReference>
<evidence type="ECO:0000256" key="3">
    <source>
        <dbReference type="ARBA" id="ARBA00022679"/>
    </source>
</evidence>
<evidence type="ECO:0000256" key="2">
    <source>
        <dbReference type="ARBA" id="ARBA00008124"/>
    </source>
</evidence>
<proteinExistence type="inferred from homology"/>
<dbReference type="GO" id="GO:0001733">
    <property type="term" value="F:galactosylceramide sulfotransferase activity"/>
    <property type="evidence" value="ECO:0007669"/>
    <property type="project" value="InterPro"/>
</dbReference>
<dbReference type="AlphaFoldDB" id="A0A673BC84"/>
<evidence type="ECO:0000256" key="9">
    <source>
        <dbReference type="ARBA" id="ARBA00023180"/>
    </source>
</evidence>
<dbReference type="Gene3D" id="3.40.50.300">
    <property type="entry name" value="P-loop containing nucleotide triphosphate hydrolases"/>
    <property type="match status" value="1"/>
</dbReference>
<evidence type="ECO:0000256" key="6">
    <source>
        <dbReference type="ARBA" id="ARBA00022989"/>
    </source>
</evidence>
<protein>
    <submittedName>
        <fullName evidence="12">Galactose-3-O-sulfotransferase 2</fullName>
    </submittedName>
</protein>
<organism evidence="12 13">
    <name type="scientific">Sphaeramia orbicularis</name>
    <name type="common">orbiculate cardinalfish</name>
    <dbReference type="NCBI Taxonomy" id="375764"/>
    <lineage>
        <taxon>Eukaryota</taxon>
        <taxon>Metazoa</taxon>
        <taxon>Chordata</taxon>
        <taxon>Craniata</taxon>
        <taxon>Vertebrata</taxon>
        <taxon>Euteleostomi</taxon>
        <taxon>Actinopterygii</taxon>
        <taxon>Neopterygii</taxon>
        <taxon>Teleostei</taxon>
        <taxon>Neoteleostei</taxon>
        <taxon>Acanthomorphata</taxon>
        <taxon>Gobiaria</taxon>
        <taxon>Kurtiformes</taxon>
        <taxon>Apogonoidei</taxon>
        <taxon>Apogonidae</taxon>
        <taxon>Apogoninae</taxon>
        <taxon>Sphaeramia</taxon>
    </lineage>
</organism>
<dbReference type="InterPro" id="IPR027417">
    <property type="entry name" value="P-loop_NTPase"/>
</dbReference>
<dbReference type="InParanoid" id="A0A673BC84"/>
<dbReference type="SUPFAM" id="SSF52540">
    <property type="entry name" value="P-loop containing nucleoside triphosphate hydrolases"/>
    <property type="match status" value="1"/>
</dbReference>
<evidence type="ECO:0000256" key="11">
    <source>
        <dbReference type="SAM" id="Phobius"/>
    </source>
</evidence>
<dbReference type="GO" id="GO:0000139">
    <property type="term" value="C:Golgi membrane"/>
    <property type="evidence" value="ECO:0007669"/>
    <property type="project" value="UniProtKB-SubCell"/>
</dbReference>
<keyword evidence="7" id="KW-0333">Golgi apparatus</keyword>
<evidence type="ECO:0000256" key="8">
    <source>
        <dbReference type="ARBA" id="ARBA00023136"/>
    </source>
</evidence>
<dbReference type="FunCoup" id="A0A673BC84">
    <property type="interactions" value="39"/>
</dbReference>
<evidence type="ECO:0000256" key="5">
    <source>
        <dbReference type="ARBA" id="ARBA00022968"/>
    </source>
</evidence>
<feature type="transmembrane region" description="Helical" evidence="11">
    <location>
        <begin position="23"/>
        <end position="41"/>
    </location>
</feature>
<evidence type="ECO:0000256" key="1">
    <source>
        <dbReference type="ARBA" id="ARBA00004323"/>
    </source>
</evidence>
<evidence type="ECO:0000313" key="13">
    <source>
        <dbReference type="Proteomes" id="UP000472271"/>
    </source>
</evidence>
<accession>A0A673BC84</accession>
<sequence>MCVHVCVLSRCVRRVLCTRRHSLWILLILLLVCIAFQTFVARQASPSPSRSPSVHQGDTCRPQSHIVFLKTHKTASSTILNILYRYGESRNRTFALPLNKHSQLFYPFFFTSHFVEGINSRSVQEFHIMCNHMRFRKSEVEKVMPGDSFYFSILRNPVAMMESIFIYYKSIPAFQKTPSLNDFLNDCWTHYNSSVPNNHYAHNILAFDFGFNNDVTADSEDLEERVSRAIGTIERDFHLILISEYFDESMILLRRALCWSLEDIVSFKLNSRSEQTRRQLSPETAEMIKRWNALDWRIYLHFNSTFWHKVDTLIGREQMKKDVTELRELQTKLANTCLKDGGAVDPSKIKDTGLKPFQYGAAIIQGYNLNTDIDEDTKTRCQRLVTPELQYTDRLYTQQFPELSAKQRQATRMNRQRSDRPQAMSPGWPQNRRIIRRKYMILKSQSGLSTHNAHNKTSIP</sequence>
<comment type="subcellular location">
    <subcellularLocation>
        <location evidence="1">Golgi apparatus membrane</location>
        <topology evidence="1">Single-pass type II membrane protein</topology>
    </subcellularLocation>
</comment>
<reference evidence="12" key="2">
    <citation type="submission" date="2025-09" db="UniProtKB">
        <authorList>
            <consortium name="Ensembl"/>
        </authorList>
    </citation>
    <scope>IDENTIFICATION</scope>
</reference>
<evidence type="ECO:0000256" key="10">
    <source>
        <dbReference type="SAM" id="MobiDB-lite"/>
    </source>
</evidence>
<name>A0A673BC84_9TELE</name>
<evidence type="ECO:0000313" key="12">
    <source>
        <dbReference type="Ensembl" id="ENSSORP00005038874.1"/>
    </source>
</evidence>
<reference evidence="12" key="1">
    <citation type="submission" date="2025-08" db="UniProtKB">
        <authorList>
            <consortium name="Ensembl"/>
        </authorList>
    </citation>
    <scope>IDENTIFICATION</scope>
</reference>
<dbReference type="InterPro" id="IPR009729">
    <property type="entry name" value="Gal-3-0_sulfotransfrase"/>
</dbReference>
<feature type="region of interest" description="Disordered" evidence="10">
    <location>
        <begin position="405"/>
        <end position="430"/>
    </location>
</feature>
<keyword evidence="13" id="KW-1185">Reference proteome</keyword>
<comment type="similarity">
    <text evidence="2">Belongs to the galactose-3-O-sulfotransferase family.</text>
</comment>
<keyword evidence="9" id="KW-0325">Glycoprotein</keyword>
<keyword evidence="8 11" id="KW-0472">Membrane</keyword>
<keyword evidence="5" id="KW-0735">Signal-anchor</keyword>
<evidence type="ECO:0000256" key="7">
    <source>
        <dbReference type="ARBA" id="ARBA00023034"/>
    </source>
</evidence>
<keyword evidence="3" id="KW-0808">Transferase</keyword>
<dbReference type="PANTHER" id="PTHR14647">
    <property type="entry name" value="GALACTOSE-3-O-SULFOTRANSFERASE"/>
    <property type="match status" value="1"/>
</dbReference>
<dbReference type="GO" id="GO:0009247">
    <property type="term" value="P:glycolipid biosynthetic process"/>
    <property type="evidence" value="ECO:0007669"/>
    <property type="project" value="InterPro"/>
</dbReference>
<dbReference type="Ensembl" id="ENSSORT00005039873.1">
    <property type="protein sequence ID" value="ENSSORP00005038874.1"/>
    <property type="gene ID" value="ENSSORG00005018178.1"/>
</dbReference>
<keyword evidence="4 11" id="KW-0812">Transmembrane</keyword>
<keyword evidence="6 11" id="KW-1133">Transmembrane helix</keyword>